<feature type="domain" description="F-box" evidence="1">
    <location>
        <begin position="71"/>
        <end position="111"/>
    </location>
</feature>
<feature type="non-terminal residue" evidence="2">
    <location>
        <position position="401"/>
    </location>
</feature>
<gene>
    <name evidence="2" type="ORF">PRUPE_7G195100</name>
</gene>
<dbReference type="InterPro" id="IPR017451">
    <property type="entry name" value="F-box-assoc_interact_dom"/>
</dbReference>
<dbReference type="SUPFAM" id="SSF81383">
    <property type="entry name" value="F-box domain"/>
    <property type="match status" value="1"/>
</dbReference>
<dbReference type="EMBL" id="CM007657">
    <property type="protein sequence ID" value="ONH97529.1"/>
    <property type="molecule type" value="Genomic_DNA"/>
</dbReference>
<dbReference type="InterPro" id="IPR001810">
    <property type="entry name" value="F-box_dom"/>
</dbReference>
<organism evidence="2 3">
    <name type="scientific">Prunus persica</name>
    <name type="common">Peach</name>
    <name type="synonym">Amygdalus persica</name>
    <dbReference type="NCBI Taxonomy" id="3760"/>
    <lineage>
        <taxon>Eukaryota</taxon>
        <taxon>Viridiplantae</taxon>
        <taxon>Streptophyta</taxon>
        <taxon>Embryophyta</taxon>
        <taxon>Tracheophyta</taxon>
        <taxon>Spermatophyta</taxon>
        <taxon>Magnoliopsida</taxon>
        <taxon>eudicotyledons</taxon>
        <taxon>Gunneridae</taxon>
        <taxon>Pentapetalae</taxon>
        <taxon>rosids</taxon>
        <taxon>fabids</taxon>
        <taxon>Rosales</taxon>
        <taxon>Rosaceae</taxon>
        <taxon>Amygdaloideae</taxon>
        <taxon>Amygdaleae</taxon>
        <taxon>Prunus</taxon>
    </lineage>
</organism>
<dbReference type="InterPro" id="IPR013187">
    <property type="entry name" value="F-box-assoc_dom_typ3"/>
</dbReference>
<dbReference type="PANTHER" id="PTHR31111">
    <property type="entry name" value="BNAA05G37150D PROTEIN-RELATED"/>
    <property type="match status" value="1"/>
</dbReference>
<protein>
    <recommendedName>
        <fullName evidence="1">F-box domain-containing protein</fullName>
    </recommendedName>
</protein>
<evidence type="ECO:0000259" key="1">
    <source>
        <dbReference type="SMART" id="SM00256"/>
    </source>
</evidence>
<dbReference type="Proteomes" id="UP000006882">
    <property type="component" value="Chromosome G7"/>
</dbReference>
<sequence length="401" mass="45500">MAGTEVKRILGSSWLGRNSFVTKYGGKFSTGCIDVLLILIPHLLIFSLKGLQKSRAKRIEKSTSESTSVDIPNDIIFDVLTRLPTNSLCHMRCVSKTTLRMVDNPYFATLHTPRLLNSSGTNYAAAVEVPQLMLLAQSWSSRAKRSTALQSLKYSGEHGLTKSKHWHAKILSEFGNYQVDFVFCNLVCFKHEIRTFGLLLNPLRGQVLELPKNHLLPTYGKKWYGMGFDSITSTHKIVCISQIDRYRNLIRKHPDILVAHVYTLGARSSSWQEIHQVPQCEFTSKNVSAYGDMHWLIDRDVIGGSPNYIMSFDFKKDEFVWNPYPNSSQGFVCGSHDMHLLNLGGCLAIVSSGHFSVEIWVLKNYEKKESQRLTTIKFAVAQQTYSLHVHPLVWTKPIFVQ</sequence>
<dbReference type="AlphaFoldDB" id="A0A251NFV9"/>
<accession>A0A251NFV9</accession>
<dbReference type="Pfam" id="PF00646">
    <property type="entry name" value="F-box"/>
    <property type="match status" value="1"/>
</dbReference>
<evidence type="ECO:0000313" key="3">
    <source>
        <dbReference type="Proteomes" id="UP000006882"/>
    </source>
</evidence>
<reference evidence="2 3" key="1">
    <citation type="journal article" date="2013" name="Nat. Genet.">
        <title>The high-quality draft genome of peach (Prunus persica) identifies unique patterns of genetic diversity, domestication and genome evolution.</title>
        <authorList>
            <consortium name="International Peach Genome Initiative"/>
            <person name="Verde I."/>
            <person name="Abbott A.G."/>
            <person name="Scalabrin S."/>
            <person name="Jung S."/>
            <person name="Shu S."/>
            <person name="Marroni F."/>
            <person name="Zhebentyayeva T."/>
            <person name="Dettori M.T."/>
            <person name="Grimwood J."/>
            <person name="Cattonaro F."/>
            <person name="Zuccolo A."/>
            <person name="Rossini L."/>
            <person name="Jenkins J."/>
            <person name="Vendramin E."/>
            <person name="Meisel L.A."/>
            <person name="Decroocq V."/>
            <person name="Sosinski B."/>
            <person name="Prochnik S."/>
            <person name="Mitros T."/>
            <person name="Policriti A."/>
            <person name="Cipriani G."/>
            <person name="Dondini L."/>
            <person name="Ficklin S."/>
            <person name="Goodstein D.M."/>
            <person name="Xuan P."/>
            <person name="Del Fabbro C."/>
            <person name="Aramini V."/>
            <person name="Copetti D."/>
            <person name="Gonzalez S."/>
            <person name="Horner D.S."/>
            <person name="Falchi R."/>
            <person name="Lucas S."/>
            <person name="Mica E."/>
            <person name="Maldonado J."/>
            <person name="Lazzari B."/>
            <person name="Bielenberg D."/>
            <person name="Pirona R."/>
            <person name="Miculan M."/>
            <person name="Barakat A."/>
            <person name="Testolin R."/>
            <person name="Stella A."/>
            <person name="Tartarini S."/>
            <person name="Tonutti P."/>
            <person name="Arus P."/>
            <person name="Orellana A."/>
            <person name="Wells C."/>
            <person name="Main D."/>
            <person name="Vizzotto G."/>
            <person name="Silva H."/>
            <person name="Salamini F."/>
            <person name="Schmutz J."/>
            <person name="Morgante M."/>
            <person name="Rokhsar D.S."/>
        </authorList>
    </citation>
    <scope>NUCLEOTIDE SEQUENCE [LARGE SCALE GENOMIC DNA]</scope>
    <source>
        <strain evidence="3">cv. Nemared</strain>
    </source>
</reference>
<evidence type="ECO:0000313" key="2">
    <source>
        <dbReference type="EMBL" id="ONH97529.1"/>
    </source>
</evidence>
<dbReference type="Gramene" id="ONH97529">
    <property type="protein sequence ID" value="ONH97529"/>
    <property type="gene ID" value="PRUPE_7G195100"/>
</dbReference>
<dbReference type="PANTHER" id="PTHR31111:SF136">
    <property type="entry name" value="F-BOX ASSOCIATED DOMAIN-CONTAINING PROTEIN"/>
    <property type="match status" value="1"/>
</dbReference>
<dbReference type="InterPro" id="IPR036047">
    <property type="entry name" value="F-box-like_dom_sf"/>
</dbReference>
<dbReference type="Pfam" id="PF08268">
    <property type="entry name" value="FBA_3"/>
    <property type="match status" value="1"/>
</dbReference>
<proteinExistence type="predicted"/>
<dbReference type="SMART" id="SM00256">
    <property type="entry name" value="FBOX"/>
    <property type="match status" value="1"/>
</dbReference>
<dbReference type="NCBIfam" id="TIGR01640">
    <property type="entry name" value="F_box_assoc_1"/>
    <property type="match status" value="1"/>
</dbReference>
<keyword evidence="3" id="KW-1185">Reference proteome</keyword>
<name>A0A251NFV9_PRUPE</name>